<name>U9TTM0_RHIID</name>
<sequence>MTLIYLLPLRVVPYHRNHRNHRQILHTVIDPSFVYYPVYPSKSIRHIKIKLSSRKAPEFSPYNNIRKSQTIISGVLSLNMTPEFFLRHLGQLRLKFVMLQLDTLKEK</sequence>
<gene>
    <name evidence="1" type="ORF">GLOINDRAFT_323784</name>
</gene>
<dbReference type="EMBL" id="KI285930">
    <property type="protein sequence ID" value="ESA11499.1"/>
    <property type="molecule type" value="Genomic_DNA"/>
</dbReference>
<organism evidence="1">
    <name type="scientific">Rhizophagus irregularis (strain DAOM 181602 / DAOM 197198 / MUCL 43194)</name>
    <name type="common">Arbuscular mycorrhizal fungus</name>
    <name type="synonym">Glomus intraradices</name>
    <dbReference type="NCBI Taxonomy" id="747089"/>
    <lineage>
        <taxon>Eukaryota</taxon>
        <taxon>Fungi</taxon>
        <taxon>Fungi incertae sedis</taxon>
        <taxon>Mucoromycota</taxon>
        <taxon>Glomeromycotina</taxon>
        <taxon>Glomeromycetes</taxon>
        <taxon>Glomerales</taxon>
        <taxon>Glomeraceae</taxon>
        <taxon>Rhizophagus</taxon>
    </lineage>
</organism>
<accession>U9TTM0</accession>
<reference evidence="1" key="1">
    <citation type="submission" date="2013-07" db="EMBL/GenBank/DDBJ databases">
        <title>The genome of an arbuscular mycorrhizal fungus provides insights into the evolution of the oldest plant symbiosis.</title>
        <authorList>
            <consortium name="DOE Joint Genome Institute"/>
            <person name="Tisserant E."/>
            <person name="Malbreil M."/>
            <person name="Kuo A."/>
            <person name="Kohler A."/>
            <person name="Symeonidi A."/>
            <person name="Balestrini R."/>
            <person name="Charron P."/>
            <person name="Duensing N."/>
            <person name="Frei-dit-Frey N."/>
            <person name="Gianinazzi-Pearson V."/>
            <person name="Gilbert B."/>
            <person name="Handa Y."/>
            <person name="Hijri M."/>
            <person name="Kaul R."/>
            <person name="Kawaguchi M."/>
            <person name="Krajinski F."/>
            <person name="Lammers P."/>
            <person name="Lapierre D."/>
            <person name="Masclaux F.G."/>
            <person name="Murat C."/>
            <person name="Morin E."/>
            <person name="Ndikumana S."/>
            <person name="Pagni M."/>
            <person name="Petitpierre D."/>
            <person name="Requena N."/>
            <person name="Rosikiewicz P."/>
            <person name="Riley R."/>
            <person name="Saito K."/>
            <person name="San Clemente H."/>
            <person name="Shapiro H."/>
            <person name="van Tuinen D."/>
            <person name="Becard G."/>
            <person name="Bonfante P."/>
            <person name="Paszkowski U."/>
            <person name="Shachar-Hill Y."/>
            <person name="Young J.P."/>
            <person name="Sanders I.R."/>
            <person name="Henrissat B."/>
            <person name="Rensing S.A."/>
            <person name="Grigoriev I.V."/>
            <person name="Corradi N."/>
            <person name="Roux C."/>
            <person name="Martin F."/>
        </authorList>
    </citation>
    <scope>NUCLEOTIDE SEQUENCE</scope>
    <source>
        <strain evidence="1">DAOM 197198</strain>
    </source>
</reference>
<proteinExistence type="predicted"/>
<dbReference type="AlphaFoldDB" id="U9TTM0"/>
<protein>
    <submittedName>
        <fullName evidence="1">Uncharacterized protein</fullName>
    </submittedName>
</protein>
<dbReference type="HOGENOM" id="CLU_2211335_0_0_1"/>
<evidence type="ECO:0000313" key="1">
    <source>
        <dbReference type="EMBL" id="ESA11499.1"/>
    </source>
</evidence>